<reference evidence="1 2" key="1">
    <citation type="journal article" date="2021" name="BMC Biol.">
        <title>Horizontally acquired antibacterial genes associated with adaptive radiation of ladybird beetles.</title>
        <authorList>
            <person name="Li H.S."/>
            <person name="Tang X.F."/>
            <person name="Huang Y.H."/>
            <person name="Xu Z.Y."/>
            <person name="Chen M.L."/>
            <person name="Du X.Y."/>
            <person name="Qiu B.Y."/>
            <person name="Chen P.T."/>
            <person name="Zhang W."/>
            <person name="Slipinski A."/>
            <person name="Escalona H.E."/>
            <person name="Waterhouse R.M."/>
            <person name="Zwick A."/>
            <person name="Pang H."/>
        </authorList>
    </citation>
    <scope>NUCLEOTIDE SEQUENCE [LARGE SCALE GENOMIC DNA]</scope>
    <source>
        <strain evidence="1">SYSU2018</strain>
    </source>
</reference>
<evidence type="ECO:0000313" key="2">
    <source>
        <dbReference type="Proteomes" id="UP001516400"/>
    </source>
</evidence>
<sequence length="142" mass="16261">MYADDTNNVTSSQFLESFMLVADQAYTAVKEWCYENRLCLNMNKTECVVFHTDRPVKCAPPSILVQDSNILISESTKFLGLQLDANMKWRTHVEGSLNTVMYSFNVLKHHVDANTLRIVYFSNFESLVNYGVAFSHELFGVM</sequence>
<protein>
    <submittedName>
        <fullName evidence="1">Uncharacterized protein</fullName>
    </submittedName>
</protein>
<accession>A0ABD2MPV8</accession>
<dbReference type="Proteomes" id="UP001516400">
    <property type="component" value="Unassembled WGS sequence"/>
</dbReference>
<dbReference type="AlphaFoldDB" id="A0ABD2MPV8"/>
<organism evidence="1 2">
    <name type="scientific">Cryptolaemus montrouzieri</name>
    <dbReference type="NCBI Taxonomy" id="559131"/>
    <lineage>
        <taxon>Eukaryota</taxon>
        <taxon>Metazoa</taxon>
        <taxon>Ecdysozoa</taxon>
        <taxon>Arthropoda</taxon>
        <taxon>Hexapoda</taxon>
        <taxon>Insecta</taxon>
        <taxon>Pterygota</taxon>
        <taxon>Neoptera</taxon>
        <taxon>Endopterygota</taxon>
        <taxon>Coleoptera</taxon>
        <taxon>Polyphaga</taxon>
        <taxon>Cucujiformia</taxon>
        <taxon>Coccinelloidea</taxon>
        <taxon>Coccinellidae</taxon>
        <taxon>Scymninae</taxon>
        <taxon>Scymnini</taxon>
        <taxon>Cryptolaemus</taxon>
    </lineage>
</organism>
<keyword evidence="2" id="KW-1185">Reference proteome</keyword>
<proteinExistence type="predicted"/>
<comment type="caution">
    <text evidence="1">The sequence shown here is derived from an EMBL/GenBank/DDBJ whole genome shotgun (WGS) entry which is preliminary data.</text>
</comment>
<gene>
    <name evidence="1" type="ORF">HHI36_007376</name>
</gene>
<dbReference type="EMBL" id="JABFTP020000021">
    <property type="protein sequence ID" value="KAL3268252.1"/>
    <property type="molecule type" value="Genomic_DNA"/>
</dbReference>
<evidence type="ECO:0000313" key="1">
    <source>
        <dbReference type="EMBL" id="KAL3268252.1"/>
    </source>
</evidence>
<name>A0ABD2MPV8_9CUCU</name>